<dbReference type="SUPFAM" id="SSF53383">
    <property type="entry name" value="PLP-dependent transferases"/>
    <property type="match status" value="1"/>
</dbReference>
<evidence type="ECO:0000256" key="1">
    <source>
        <dbReference type="ARBA" id="ARBA00001933"/>
    </source>
</evidence>
<dbReference type="OrthoDB" id="9804474at2"/>
<dbReference type="GO" id="GO:0030170">
    <property type="term" value="F:pyridoxal phosphate binding"/>
    <property type="evidence" value="ECO:0007669"/>
    <property type="project" value="InterPro"/>
</dbReference>
<evidence type="ECO:0000256" key="6">
    <source>
        <dbReference type="RuleBase" id="RU000481"/>
    </source>
</evidence>
<dbReference type="InterPro" id="IPR015424">
    <property type="entry name" value="PyrdxlP-dep_Trfase"/>
</dbReference>
<reference evidence="8 9" key="1">
    <citation type="submission" date="2013-11" db="EMBL/GenBank/DDBJ databases">
        <title>Metagenomic analysis of a methanogenic consortium involved in long chain n-alkane degradation.</title>
        <authorList>
            <person name="Davidova I.A."/>
            <person name="Callaghan A.V."/>
            <person name="Wawrik B."/>
            <person name="Pruitt S."/>
            <person name="Marks C."/>
            <person name="Duncan K.E."/>
            <person name="Suflita J.M."/>
        </authorList>
    </citation>
    <scope>NUCLEOTIDE SEQUENCE [LARGE SCALE GENOMIC DNA]</scope>
    <source>
        <strain evidence="8 9">SPR</strain>
    </source>
</reference>
<dbReference type="PATRIC" id="fig|1429043.3.peg.1468"/>
<dbReference type="GO" id="GO:0006520">
    <property type="term" value="P:amino acid metabolic process"/>
    <property type="evidence" value="ECO:0007669"/>
    <property type="project" value="InterPro"/>
</dbReference>
<dbReference type="GO" id="GO:0008483">
    <property type="term" value="F:transaminase activity"/>
    <property type="evidence" value="ECO:0007669"/>
    <property type="project" value="UniProtKB-KW"/>
</dbReference>
<accession>A0A0D2JGK4</accession>
<evidence type="ECO:0000256" key="2">
    <source>
        <dbReference type="ARBA" id="ARBA00007441"/>
    </source>
</evidence>
<dbReference type="AlphaFoldDB" id="A0A0D2JGK4"/>
<dbReference type="InterPro" id="IPR004838">
    <property type="entry name" value="NHTrfase_class1_PyrdxlP-BS"/>
</dbReference>
<dbReference type="InParanoid" id="A0A0D2JGK4"/>
<organism evidence="8 9">
    <name type="scientific">Dethiosulfatarculus sandiegensis</name>
    <dbReference type="NCBI Taxonomy" id="1429043"/>
    <lineage>
        <taxon>Bacteria</taxon>
        <taxon>Pseudomonadati</taxon>
        <taxon>Thermodesulfobacteriota</taxon>
        <taxon>Desulfarculia</taxon>
        <taxon>Desulfarculales</taxon>
        <taxon>Desulfarculaceae</taxon>
        <taxon>Dethiosulfatarculus</taxon>
    </lineage>
</organism>
<sequence length="229" mass="25247">MTPYEPALNPSASWVELAEANNPLLMLCCELTILIVISDEVYDRIIFGEASHDSIYTRKGMAEWTSVLGSFSKAYAMTGWRLGWLFGSEDLIKGVLKVVTFNTASASTISQRGALAALKSGDAVVEKMASEFGKRCEYVYERLKGMPGVDVHKPQGSFYIFPRIKGLPQEGLDFALELLDKKQLAVVPGDAFGPSGAGCLRLACTLKREKLAKAMDRLEEFLNEKKIRP</sequence>
<dbReference type="STRING" id="1429043.X474_06915"/>
<dbReference type="Proteomes" id="UP000032233">
    <property type="component" value="Unassembled WGS sequence"/>
</dbReference>
<keyword evidence="9" id="KW-1185">Reference proteome</keyword>
<keyword evidence="3 6" id="KW-0032">Aminotransferase</keyword>
<comment type="caution">
    <text evidence="8">The sequence shown here is derived from an EMBL/GenBank/DDBJ whole genome shotgun (WGS) entry which is preliminary data.</text>
</comment>
<dbReference type="InterPro" id="IPR015422">
    <property type="entry name" value="PyrdxlP-dep_Trfase_small"/>
</dbReference>
<dbReference type="Gene3D" id="3.40.640.10">
    <property type="entry name" value="Type I PLP-dependent aspartate aminotransferase-like (Major domain)"/>
    <property type="match status" value="1"/>
</dbReference>
<keyword evidence="4 6" id="KW-0808">Transferase</keyword>
<proteinExistence type="inferred from homology"/>
<evidence type="ECO:0000259" key="7">
    <source>
        <dbReference type="Pfam" id="PF00155"/>
    </source>
</evidence>
<comment type="similarity">
    <text evidence="2 6">Belongs to the class-I pyridoxal-phosphate-dependent aminotransferase family.</text>
</comment>
<dbReference type="CDD" id="cd00609">
    <property type="entry name" value="AAT_like"/>
    <property type="match status" value="1"/>
</dbReference>
<dbReference type="Pfam" id="PF00155">
    <property type="entry name" value="Aminotran_1_2"/>
    <property type="match status" value="1"/>
</dbReference>
<evidence type="ECO:0000256" key="5">
    <source>
        <dbReference type="ARBA" id="ARBA00022898"/>
    </source>
</evidence>
<protein>
    <recommendedName>
        <fullName evidence="6">Aminotransferase</fullName>
        <ecNumber evidence="6">2.6.1.-</ecNumber>
    </recommendedName>
</protein>
<dbReference type="InterPro" id="IPR004839">
    <property type="entry name" value="Aminotransferase_I/II_large"/>
</dbReference>
<dbReference type="PANTHER" id="PTHR46383:SF1">
    <property type="entry name" value="ASPARTATE AMINOTRANSFERASE"/>
    <property type="match status" value="1"/>
</dbReference>
<dbReference type="EMBL" id="AZAC01000008">
    <property type="protein sequence ID" value="KIX14871.1"/>
    <property type="molecule type" value="Genomic_DNA"/>
</dbReference>
<keyword evidence="5" id="KW-0663">Pyridoxal phosphate</keyword>
<dbReference type="InterPro" id="IPR050596">
    <property type="entry name" value="AspAT/PAT-like"/>
</dbReference>
<evidence type="ECO:0000313" key="9">
    <source>
        <dbReference type="Proteomes" id="UP000032233"/>
    </source>
</evidence>
<evidence type="ECO:0000256" key="3">
    <source>
        <dbReference type="ARBA" id="ARBA00022576"/>
    </source>
</evidence>
<evidence type="ECO:0000313" key="8">
    <source>
        <dbReference type="EMBL" id="KIX14871.1"/>
    </source>
</evidence>
<dbReference type="Gene3D" id="3.90.1150.10">
    <property type="entry name" value="Aspartate Aminotransferase, domain 1"/>
    <property type="match status" value="1"/>
</dbReference>
<gene>
    <name evidence="8" type="ORF">X474_06915</name>
</gene>
<dbReference type="RefSeq" id="WP_052514927.1">
    <property type="nucleotide sequence ID" value="NZ_AZAC01000008.1"/>
</dbReference>
<dbReference type="EC" id="2.6.1.-" evidence="6"/>
<dbReference type="PANTHER" id="PTHR46383">
    <property type="entry name" value="ASPARTATE AMINOTRANSFERASE"/>
    <property type="match status" value="1"/>
</dbReference>
<comment type="cofactor">
    <cofactor evidence="1 6">
        <name>pyridoxal 5'-phosphate</name>
        <dbReference type="ChEBI" id="CHEBI:597326"/>
    </cofactor>
</comment>
<name>A0A0D2JGK4_9BACT</name>
<dbReference type="InterPro" id="IPR015421">
    <property type="entry name" value="PyrdxlP-dep_Trfase_major"/>
</dbReference>
<evidence type="ECO:0000256" key="4">
    <source>
        <dbReference type="ARBA" id="ARBA00022679"/>
    </source>
</evidence>
<feature type="domain" description="Aminotransferase class I/classII large" evidence="7">
    <location>
        <begin position="34"/>
        <end position="218"/>
    </location>
</feature>
<dbReference type="PROSITE" id="PS00105">
    <property type="entry name" value="AA_TRANSFER_CLASS_1"/>
    <property type="match status" value="1"/>
</dbReference>